<dbReference type="VEuPathDB" id="FungiDB:SDRG_02157"/>
<dbReference type="Pfam" id="PF08309">
    <property type="entry name" value="LVIVD"/>
    <property type="match status" value="2"/>
</dbReference>
<dbReference type="EMBL" id="JH767135">
    <property type="protein sequence ID" value="EQC41108.1"/>
    <property type="molecule type" value="Genomic_DNA"/>
</dbReference>
<dbReference type="InParanoid" id="T0S7M2"/>
<dbReference type="InterPro" id="IPR013211">
    <property type="entry name" value="LVIVD"/>
</dbReference>
<dbReference type="InterPro" id="IPR011047">
    <property type="entry name" value="Quinoprotein_ADH-like_sf"/>
</dbReference>
<name>T0S7M2_SAPDV</name>
<dbReference type="OrthoDB" id="62870at2759"/>
<protein>
    <submittedName>
        <fullName evidence="1">Uncharacterized protein</fullName>
    </submittedName>
</protein>
<organism evidence="1 2">
    <name type="scientific">Saprolegnia diclina (strain VS20)</name>
    <dbReference type="NCBI Taxonomy" id="1156394"/>
    <lineage>
        <taxon>Eukaryota</taxon>
        <taxon>Sar</taxon>
        <taxon>Stramenopiles</taxon>
        <taxon>Oomycota</taxon>
        <taxon>Saprolegniomycetes</taxon>
        <taxon>Saprolegniales</taxon>
        <taxon>Saprolegniaceae</taxon>
        <taxon>Saprolegnia</taxon>
    </lineage>
</organism>
<dbReference type="Proteomes" id="UP000030762">
    <property type="component" value="Unassembled WGS sequence"/>
</dbReference>
<dbReference type="RefSeq" id="XP_008605952.1">
    <property type="nucleotide sequence ID" value="XM_008607730.1"/>
</dbReference>
<proteinExistence type="predicted"/>
<dbReference type="OMA" id="RFEGICH"/>
<reference evidence="1 2" key="1">
    <citation type="submission" date="2012-04" db="EMBL/GenBank/DDBJ databases">
        <title>The Genome Sequence of Saprolegnia declina VS20.</title>
        <authorList>
            <consortium name="The Broad Institute Genome Sequencing Platform"/>
            <person name="Russ C."/>
            <person name="Nusbaum C."/>
            <person name="Tyler B."/>
            <person name="van West P."/>
            <person name="Dieguez-Uribeondo J."/>
            <person name="de Bruijn I."/>
            <person name="Tripathy S."/>
            <person name="Jiang R."/>
            <person name="Young S.K."/>
            <person name="Zeng Q."/>
            <person name="Gargeya S."/>
            <person name="Fitzgerald M."/>
            <person name="Haas B."/>
            <person name="Abouelleil A."/>
            <person name="Alvarado L."/>
            <person name="Arachchi H.M."/>
            <person name="Berlin A."/>
            <person name="Chapman S.B."/>
            <person name="Goldberg J."/>
            <person name="Griggs A."/>
            <person name="Gujja S."/>
            <person name="Hansen M."/>
            <person name="Howarth C."/>
            <person name="Imamovic A."/>
            <person name="Larimer J."/>
            <person name="McCowen C."/>
            <person name="Montmayeur A."/>
            <person name="Murphy C."/>
            <person name="Neiman D."/>
            <person name="Pearson M."/>
            <person name="Priest M."/>
            <person name="Roberts A."/>
            <person name="Saif S."/>
            <person name="Shea T."/>
            <person name="Sisk P."/>
            <person name="Sykes S."/>
            <person name="Wortman J."/>
            <person name="Nusbaum C."/>
            <person name="Birren B."/>
        </authorList>
    </citation>
    <scope>NUCLEOTIDE SEQUENCE [LARGE SCALE GENOMIC DNA]</scope>
    <source>
        <strain evidence="1 2">VS20</strain>
    </source>
</reference>
<evidence type="ECO:0000313" key="2">
    <source>
        <dbReference type="Proteomes" id="UP000030762"/>
    </source>
</evidence>
<sequence length="394" mass="41940">MRPGQEPAWPVVAPAIFEQDGSMTLLGDFTSASLMEKRSFKMAAKTGEARRHSVTTGPEYIYRPKMISSPDSVGVLLGGLAYGVDTCGDMAYVACINYVAMMHLATRKVLAKVSVPGTALSLTASPSGKAVYVACQEGGLVILGREADDSLTIAETHNVPALGVAMCMAKPVAVVACDSLGLCLFDTRTHSWISMIALHHALGQYKARSVAIKDDQYAIVACDAGFLAVVDIVDPKHPRLVSIDRVFTGEARSISLDDDNTTAYVACGNKGIYIVNIVDVEAIKSLGHVKSAYGAVFDVKVFGSLLLCACQIGGLAVFTVTNEKPYLRLVGQNNRFEGICHGVAGFNVRSSYGSHSREALVTCQSGGIQVIKLDRMEAWPQPLKPALGEACSIM</sequence>
<accession>T0S7M2</accession>
<dbReference type="InterPro" id="IPR015943">
    <property type="entry name" value="WD40/YVTN_repeat-like_dom_sf"/>
</dbReference>
<dbReference type="SUPFAM" id="SSF50998">
    <property type="entry name" value="Quinoprotein alcohol dehydrogenase-like"/>
    <property type="match status" value="1"/>
</dbReference>
<evidence type="ECO:0000313" key="1">
    <source>
        <dbReference type="EMBL" id="EQC41108.1"/>
    </source>
</evidence>
<dbReference type="Gene3D" id="2.130.10.10">
    <property type="entry name" value="YVTN repeat-like/Quinoprotein amine dehydrogenase"/>
    <property type="match status" value="2"/>
</dbReference>
<dbReference type="GeneID" id="19942884"/>
<dbReference type="AlphaFoldDB" id="T0S7M2"/>
<gene>
    <name evidence="1" type="ORF">SDRG_02157</name>
</gene>
<keyword evidence="2" id="KW-1185">Reference proteome</keyword>